<dbReference type="AlphaFoldDB" id="A0A1S8N5T2"/>
<organism evidence="3 4">
    <name type="scientific">Clostridium saccharobutylicum</name>
    <dbReference type="NCBI Taxonomy" id="169679"/>
    <lineage>
        <taxon>Bacteria</taxon>
        <taxon>Bacillati</taxon>
        <taxon>Bacillota</taxon>
        <taxon>Clostridia</taxon>
        <taxon>Eubacteriales</taxon>
        <taxon>Clostridiaceae</taxon>
        <taxon>Clostridium</taxon>
    </lineage>
</organism>
<dbReference type="Proteomes" id="UP000191154">
    <property type="component" value="Unassembled WGS sequence"/>
</dbReference>
<evidence type="ECO:0000259" key="2">
    <source>
        <dbReference type="SMART" id="SM01204"/>
    </source>
</evidence>
<evidence type="ECO:0000259" key="1">
    <source>
        <dbReference type="SMART" id="SM00897"/>
    </source>
</evidence>
<evidence type="ECO:0000313" key="3">
    <source>
        <dbReference type="EMBL" id="OOM11738.1"/>
    </source>
</evidence>
<dbReference type="STRING" id="169679.CSACC_07630"/>
<dbReference type="RefSeq" id="WP_176127550.1">
    <property type="nucleotide sequence ID" value="NZ_LZYZ01000004.1"/>
</dbReference>
<comment type="caution">
    <text evidence="3">The sequence shown here is derived from an EMBL/GenBank/DDBJ whole genome shotgun (WGS) entry which is preliminary data.</text>
</comment>
<feature type="domain" description="FIST C-domain" evidence="2">
    <location>
        <begin position="219"/>
        <end position="349"/>
    </location>
</feature>
<reference evidence="3 4" key="1">
    <citation type="submission" date="2016-05" db="EMBL/GenBank/DDBJ databases">
        <title>Microbial solvent formation.</title>
        <authorList>
            <person name="Poehlein A."/>
            <person name="Montoya Solano J.D."/>
            <person name="Flitsch S."/>
            <person name="Krabben P."/>
            <person name="Duerre P."/>
            <person name="Daniel R."/>
        </authorList>
    </citation>
    <scope>NUCLEOTIDE SEQUENCE [LARGE SCALE GENOMIC DNA]</scope>
    <source>
        <strain evidence="3 4">L1-8</strain>
    </source>
</reference>
<dbReference type="Pfam" id="PF10442">
    <property type="entry name" value="FIST_C"/>
    <property type="match status" value="1"/>
</dbReference>
<proteinExistence type="predicted"/>
<dbReference type="Pfam" id="PF08495">
    <property type="entry name" value="FIST"/>
    <property type="match status" value="1"/>
</dbReference>
<dbReference type="PANTHER" id="PTHR40252:SF2">
    <property type="entry name" value="BLR0328 PROTEIN"/>
    <property type="match status" value="1"/>
</dbReference>
<name>A0A1S8N5T2_CLOSA</name>
<gene>
    <name evidence="3" type="ORF">CLOSAC_21650</name>
</gene>
<dbReference type="SMART" id="SM01204">
    <property type="entry name" value="FIST_C"/>
    <property type="match status" value="1"/>
</dbReference>
<protein>
    <submittedName>
        <fullName evidence="3">FIST N domain protein</fullName>
    </submittedName>
</protein>
<dbReference type="InterPro" id="IPR013702">
    <property type="entry name" value="FIST_domain_N"/>
</dbReference>
<sequence length="362" mass="40660">MRDYIGIGLSDDIKKSIEQATDGLSHPKIIFIFAEYSKFEEAICLMQERYPNIPIVGTTGYCFANKNIIRNNIVIWAINEGIDVEVGVLQNVSKFPIKDIKSLEENIGKINAGNDNAVCIEFCTGAEEKIVSTINSAISKKSIPLIGGTSQGANDKGIKCVSLNGRVYSDACVYALIKNLNGKIKTYSENIYKEKSRNFIATKVDVQNRRILELNGKKAAQVYCETLGITKNQISDCVLTNPLARVIGKEEFIIAIKSVDDEDSLNCYKRVNQNDVLNILELQNYKEGIQNTLDRIREDFSNISFMFSINCIYRFLLFETMNFTKEYSNIMGSIGQHIGIVGEGEQYINQHVNQTMICVVFE</sequence>
<accession>A0A1S8N5T2</accession>
<dbReference type="EMBL" id="LZYZ01000004">
    <property type="protein sequence ID" value="OOM11738.1"/>
    <property type="molecule type" value="Genomic_DNA"/>
</dbReference>
<dbReference type="InterPro" id="IPR019494">
    <property type="entry name" value="FIST_C"/>
</dbReference>
<dbReference type="PANTHER" id="PTHR40252">
    <property type="entry name" value="BLR0328 PROTEIN"/>
    <property type="match status" value="1"/>
</dbReference>
<dbReference type="SMART" id="SM00897">
    <property type="entry name" value="FIST"/>
    <property type="match status" value="1"/>
</dbReference>
<evidence type="ECO:0000313" key="4">
    <source>
        <dbReference type="Proteomes" id="UP000191154"/>
    </source>
</evidence>
<feature type="domain" description="FIST" evidence="1">
    <location>
        <begin position="26"/>
        <end position="218"/>
    </location>
</feature>